<dbReference type="EMBL" id="UYJE01000678">
    <property type="protein sequence ID" value="VDH95208.1"/>
    <property type="molecule type" value="Genomic_DNA"/>
</dbReference>
<gene>
    <name evidence="3" type="ORF">MGAL_10B024164</name>
</gene>
<keyword evidence="2" id="KW-0812">Transmembrane</keyword>
<organism evidence="3 4">
    <name type="scientific">Mytilus galloprovincialis</name>
    <name type="common">Mediterranean mussel</name>
    <dbReference type="NCBI Taxonomy" id="29158"/>
    <lineage>
        <taxon>Eukaryota</taxon>
        <taxon>Metazoa</taxon>
        <taxon>Spiralia</taxon>
        <taxon>Lophotrochozoa</taxon>
        <taxon>Mollusca</taxon>
        <taxon>Bivalvia</taxon>
        <taxon>Autobranchia</taxon>
        <taxon>Pteriomorphia</taxon>
        <taxon>Mytilida</taxon>
        <taxon>Mytiloidea</taxon>
        <taxon>Mytilidae</taxon>
        <taxon>Mytilinae</taxon>
        <taxon>Mytilus</taxon>
    </lineage>
</organism>
<comment type="caution">
    <text evidence="3">The sequence shown here is derived from an EMBL/GenBank/DDBJ whole genome shotgun (WGS) entry which is preliminary data.</text>
</comment>
<evidence type="ECO:0000256" key="2">
    <source>
        <dbReference type="SAM" id="Phobius"/>
    </source>
</evidence>
<reference evidence="3" key="1">
    <citation type="submission" date="2018-11" db="EMBL/GenBank/DDBJ databases">
        <authorList>
            <person name="Alioto T."/>
            <person name="Alioto T."/>
        </authorList>
    </citation>
    <scope>NUCLEOTIDE SEQUENCE</scope>
</reference>
<evidence type="ECO:0000313" key="3">
    <source>
        <dbReference type="EMBL" id="VDH95208.1"/>
    </source>
</evidence>
<feature type="region of interest" description="Disordered" evidence="1">
    <location>
        <begin position="279"/>
        <end position="326"/>
    </location>
</feature>
<feature type="transmembrane region" description="Helical" evidence="2">
    <location>
        <begin position="189"/>
        <end position="212"/>
    </location>
</feature>
<keyword evidence="2" id="KW-1133">Transmembrane helix</keyword>
<keyword evidence="2" id="KW-0472">Membrane</keyword>
<dbReference type="Proteomes" id="UP000596742">
    <property type="component" value="Unassembled WGS sequence"/>
</dbReference>
<keyword evidence="4" id="KW-1185">Reference proteome</keyword>
<dbReference type="OrthoDB" id="6334002at2759"/>
<sequence length="364" mass="40647">MTDTEGMSYIKSDTEGLEESLKLLLTMHPFTYSLWIKLGHCYQTRIEQNNHSSLEYLRMKRLSCVIRTRLLLINILRNSSSFFKANLMKILNETERQQAEFDVPEHIISTASKYLKEDLCQNQEEEDDSDETGDKDQPVGLGLASAAKCKFNESSVLGSNRQKYCSYGCCFTSINNVCCPKRGITFSTGVYAGMAVGGLVFIISFVVCWCYCCRSKKSNDEQTEENPQPAMPYTPYTVGPGAHPHEMTNNSFAGGYNLPMQNAHPGGYNAPMHNAHHGGYNAPMHNAHPGGYNEQMHNAHPGGYNAPVHTAPDIKSKKSSAQPSLKHVKSGFNIMKKVVKTSSKIGKHFNVMSDDDTEYNHTFE</sequence>
<proteinExistence type="predicted"/>
<evidence type="ECO:0000256" key="1">
    <source>
        <dbReference type="SAM" id="MobiDB-lite"/>
    </source>
</evidence>
<protein>
    <submittedName>
        <fullName evidence="3">Uncharacterized protein</fullName>
    </submittedName>
</protein>
<dbReference type="AlphaFoldDB" id="A0A8B6BT98"/>
<name>A0A8B6BT98_MYTGA</name>
<evidence type="ECO:0000313" key="4">
    <source>
        <dbReference type="Proteomes" id="UP000596742"/>
    </source>
</evidence>
<accession>A0A8B6BT98</accession>